<organism evidence="9 10">
    <name type="scientific">Actinidia rufa</name>
    <dbReference type="NCBI Taxonomy" id="165716"/>
    <lineage>
        <taxon>Eukaryota</taxon>
        <taxon>Viridiplantae</taxon>
        <taxon>Streptophyta</taxon>
        <taxon>Embryophyta</taxon>
        <taxon>Tracheophyta</taxon>
        <taxon>Spermatophyta</taxon>
        <taxon>Magnoliopsida</taxon>
        <taxon>eudicotyledons</taxon>
        <taxon>Gunneridae</taxon>
        <taxon>Pentapetalae</taxon>
        <taxon>asterids</taxon>
        <taxon>Ericales</taxon>
        <taxon>Actinidiaceae</taxon>
        <taxon>Actinidia</taxon>
    </lineage>
</organism>
<dbReference type="InterPro" id="IPR008978">
    <property type="entry name" value="HSP20-like_chaperone"/>
</dbReference>
<proteinExistence type="inferred from homology"/>
<keyword evidence="2" id="KW-1003">Cell membrane</keyword>
<dbReference type="AlphaFoldDB" id="A0A7J0FJK9"/>
<dbReference type="InterPro" id="IPR002068">
    <property type="entry name" value="A-crystallin/Hsp20_dom"/>
</dbReference>
<feature type="transmembrane region" description="Helical" evidence="7">
    <location>
        <begin position="241"/>
        <end position="259"/>
    </location>
</feature>
<dbReference type="CDD" id="cd06464">
    <property type="entry name" value="ACD_sHsps-like"/>
    <property type="match status" value="1"/>
</dbReference>
<keyword evidence="7" id="KW-0812">Transmembrane</keyword>
<dbReference type="EMBL" id="BJWL01000013">
    <property type="protein sequence ID" value="GFY98882.1"/>
    <property type="molecule type" value="Genomic_DNA"/>
</dbReference>
<feature type="compositionally biased region" description="Basic and acidic residues" evidence="6">
    <location>
        <begin position="184"/>
        <end position="203"/>
    </location>
</feature>
<evidence type="ECO:0000256" key="3">
    <source>
        <dbReference type="ARBA" id="ARBA00022821"/>
    </source>
</evidence>
<evidence type="ECO:0000313" key="10">
    <source>
        <dbReference type="Proteomes" id="UP000585474"/>
    </source>
</evidence>
<dbReference type="GO" id="GO:0006952">
    <property type="term" value="P:defense response"/>
    <property type="evidence" value="ECO:0007669"/>
    <property type="project" value="UniProtKB-KW"/>
</dbReference>
<accession>A0A7J0FJK9</accession>
<evidence type="ECO:0000256" key="4">
    <source>
        <dbReference type="PROSITE-ProRule" id="PRU00285"/>
    </source>
</evidence>
<evidence type="ECO:0000256" key="6">
    <source>
        <dbReference type="SAM" id="MobiDB-lite"/>
    </source>
</evidence>
<dbReference type="Gene3D" id="2.60.40.790">
    <property type="match status" value="1"/>
</dbReference>
<comment type="similarity">
    <text evidence="4 5">Belongs to the small heat shock protein (HSP20) family.</text>
</comment>
<feature type="compositionally biased region" description="Polar residues" evidence="6">
    <location>
        <begin position="139"/>
        <end position="152"/>
    </location>
</feature>
<gene>
    <name evidence="9" type="ORF">Acr_13g0002830</name>
</gene>
<evidence type="ECO:0000313" key="9">
    <source>
        <dbReference type="EMBL" id="GFY98882.1"/>
    </source>
</evidence>
<keyword evidence="10" id="KW-1185">Reference proteome</keyword>
<feature type="compositionally biased region" description="Basic and acidic residues" evidence="6">
    <location>
        <begin position="153"/>
        <end position="173"/>
    </location>
</feature>
<name>A0A7J0FJK9_9ERIC</name>
<protein>
    <recommendedName>
        <fullName evidence="8">SHSP domain-containing protein</fullName>
    </recommendedName>
</protein>
<comment type="subcellular location">
    <subcellularLocation>
        <location evidence="1">Cell membrane</location>
        <topology evidence="1">Single-pass membrane protein</topology>
    </subcellularLocation>
</comment>
<dbReference type="GO" id="GO:0005886">
    <property type="term" value="C:plasma membrane"/>
    <property type="evidence" value="ECO:0007669"/>
    <property type="project" value="UniProtKB-SubCell"/>
</dbReference>
<dbReference type="PROSITE" id="PS01031">
    <property type="entry name" value="SHSP"/>
    <property type="match status" value="1"/>
</dbReference>
<feature type="domain" description="SHSP" evidence="8">
    <location>
        <begin position="11"/>
        <end position="117"/>
    </location>
</feature>
<dbReference type="GO" id="GO:0034605">
    <property type="term" value="P:cellular response to heat"/>
    <property type="evidence" value="ECO:0007669"/>
    <property type="project" value="TreeGrafter"/>
</dbReference>
<dbReference type="Pfam" id="PF00011">
    <property type="entry name" value="HSP20"/>
    <property type="match status" value="1"/>
</dbReference>
<feature type="region of interest" description="Disordered" evidence="6">
    <location>
        <begin position="103"/>
        <end position="238"/>
    </location>
</feature>
<dbReference type="Proteomes" id="UP000585474">
    <property type="component" value="Unassembled WGS sequence"/>
</dbReference>
<dbReference type="PANTHER" id="PTHR43670">
    <property type="entry name" value="HEAT SHOCK PROTEIN 26"/>
    <property type="match status" value="1"/>
</dbReference>
<evidence type="ECO:0000256" key="1">
    <source>
        <dbReference type="ARBA" id="ARBA00004162"/>
    </source>
</evidence>
<dbReference type="PANTHER" id="PTHR43670:SF73">
    <property type="entry name" value="INACTIVE PROTEIN RESTRICTED TEV MOVEMENT 2-LIKE"/>
    <property type="match status" value="1"/>
</dbReference>
<keyword evidence="3" id="KW-0611">Plant defense</keyword>
<sequence length="268" mass="29643">MDQKLEAASGREYVDFEPNTDLAQEEDCDTLLVYLPDFKKEQLRIQLTTTRTLKITGERILADNKRIRLQKEYPVSTNYDINRITAKLEEGILYIRQPKLVTSSANQDLKEKPTATSNEAQKKPENDQPQGPQGPQPQKTAEPTTTADQSKQMTEEKGGELMEDENVAKEKGKSNGVDEFGEGTVEKGGELTKDENVAEEEGKSNGVDEFGEGTGGKMSDGREHGVSGSGRAEEGKKGPGMLMNLLLGILLAMVLGIYFRNWIKSDKE</sequence>
<evidence type="ECO:0000256" key="7">
    <source>
        <dbReference type="SAM" id="Phobius"/>
    </source>
</evidence>
<dbReference type="SUPFAM" id="SSF49764">
    <property type="entry name" value="HSP20-like chaperones"/>
    <property type="match status" value="1"/>
</dbReference>
<dbReference type="OrthoDB" id="1431247at2759"/>
<evidence type="ECO:0000256" key="2">
    <source>
        <dbReference type="ARBA" id="ARBA00022475"/>
    </source>
</evidence>
<feature type="compositionally biased region" description="Low complexity" evidence="6">
    <location>
        <begin position="128"/>
        <end position="138"/>
    </location>
</feature>
<reference evidence="9 10" key="1">
    <citation type="submission" date="2019-07" db="EMBL/GenBank/DDBJ databases">
        <title>De Novo Assembly of kiwifruit Actinidia rufa.</title>
        <authorList>
            <person name="Sugita-Konishi S."/>
            <person name="Sato K."/>
            <person name="Mori E."/>
            <person name="Abe Y."/>
            <person name="Kisaki G."/>
            <person name="Hamano K."/>
            <person name="Suezawa K."/>
            <person name="Otani M."/>
            <person name="Fukuda T."/>
            <person name="Manabe T."/>
            <person name="Gomi K."/>
            <person name="Tabuchi M."/>
            <person name="Akimitsu K."/>
            <person name="Kataoka I."/>
        </authorList>
    </citation>
    <scope>NUCLEOTIDE SEQUENCE [LARGE SCALE GENOMIC DNA]</scope>
    <source>
        <strain evidence="10">cv. Fuchu</strain>
    </source>
</reference>
<evidence type="ECO:0000256" key="5">
    <source>
        <dbReference type="RuleBase" id="RU003616"/>
    </source>
</evidence>
<keyword evidence="7" id="KW-0472">Membrane</keyword>
<keyword evidence="7" id="KW-1133">Transmembrane helix</keyword>
<comment type="caution">
    <text evidence="9">The sequence shown here is derived from an EMBL/GenBank/DDBJ whole genome shotgun (WGS) entry which is preliminary data.</text>
</comment>
<evidence type="ECO:0000259" key="8">
    <source>
        <dbReference type="PROSITE" id="PS01031"/>
    </source>
</evidence>
<feature type="compositionally biased region" description="Basic and acidic residues" evidence="6">
    <location>
        <begin position="219"/>
        <end position="237"/>
    </location>
</feature>